<organism evidence="12">
    <name type="scientific">Menopon gallinae</name>
    <name type="common">poultry shaft louse</name>
    <dbReference type="NCBI Taxonomy" id="328185"/>
    <lineage>
        <taxon>Eukaryota</taxon>
        <taxon>Metazoa</taxon>
        <taxon>Ecdysozoa</taxon>
        <taxon>Arthropoda</taxon>
        <taxon>Hexapoda</taxon>
        <taxon>Insecta</taxon>
        <taxon>Pterygota</taxon>
        <taxon>Neoptera</taxon>
        <taxon>Paraneoptera</taxon>
        <taxon>Psocodea</taxon>
        <taxon>Troctomorpha</taxon>
        <taxon>Phthiraptera</taxon>
        <taxon>Amblycera</taxon>
        <taxon>Menoponidae</taxon>
        <taxon>Menopon</taxon>
    </lineage>
</organism>
<evidence type="ECO:0000256" key="7">
    <source>
        <dbReference type="ARBA" id="ARBA00022824"/>
    </source>
</evidence>
<dbReference type="InterPro" id="IPR036238">
    <property type="entry name" value="Transglutaminase_C_sf"/>
</dbReference>
<name>A0AAW2I9C1_9NEOP</name>
<dbReference type="PANTHER" id="PTHR12861">
    <property type="entry name" value="TRANSLOCON-ASSOCIATED PROTEIN, BETA SUBUNIT PRECURSOR TRAP-BETA SIGNAL SEQUENCE RECEPTOR BETA SUBUNIT"/>
    <property type="match status" value="1"/>
</dbReference>
<accession>A0AAW2I9C1</accession>
<keyword evidence="8 11" id="KW-1133">Transmembrane helix</keyword>
<evidence type="ECO:0000256" key="6">
    <source>
        <dbReference type="ARBA" id="ARBA00022729"/>
    </source>
</evidence>
<comment type="caution">
    <text evidence="12">The sequence shown here is derived from an EMBL/GenBank/DDBJ whole genome shotgun (WGS) entry which is preliminary data.</text>
</comment>
<evidence type="ECO:0000313" key="12">
    <source>
        <dbReference type="EMBL" id="KAL0278283.1"/>
    </source>
</evidence>
<dbReference type="AlphaFoldDB" id="A0AAW2I9C1"/>
<keyword evidence="6" id="KW-0732">Signal</keyword>
<dbReference type="GO" id="GO:0005789">
    <property type="term" value="C:endoplasmic reticulum membrane"/>
    <property type="evidence" value="ECO:0007669"/>
    <property type="project" value="UniProtKB-SubCell"/>
</dbReference>
<feature type="transmembrane region" description="Helical" evidence="11">
    <location>
        <begin position="185"/>
        <end position="205"/>
    </location>
</feature>
<dbReference type="GO" id="GO:0003810">
    <property type="term" value="F:protein-glutamine gamma-glutamyltransferase activity"/>
    <property type="evidence" value="ECO:0007669"/>
    <property type="project" value="InterPro"/>
</dbReference>
<dbReference type="SUPFAM" id="SSF49309">
    <property type="entry name" value="Transglutaminase, two C-terminal domains"/>
    <property type="match status" value="1"/>
</dbReference>
<comment type="similarity">
    <text evidence="3">Belongs to the TRAP-beta family.</text>
</comment>
<sequence length="223" mass="25366">MLQRGRIGDDVPVFFAKPHFAISLTENMKFLFLVTLTLCTFSLEQCVAEEEYSGARLLVSKQILNKYLVENMDILVLYTLYNVGKSAALNVVLTDHSFHPESFKIMGGQLSVIIDRIPPGTNATHAVAIRPQKYGYYNFTAAEVSYKTSEEDNTIQYAVSSEPGEGLIIAFRDYDKKFSSHVVDWLAFAFMTLPSLVIPFFLWYSSKSKYEQIIKTKKEKIKD</sequence>
<keyword evidence="7" id="KW-0256">Endoplasmic reticulum</keyword>
<gene>
    <name evidence="12" type="ORF">PYX00_000140</name>
</gene>
<reference evidence="12" key="1">
    <citation type="journal article" date="2024" name="Gigascience">
        <title>Chromosome-level genome of the poultry shaft louse Menopon gallinae provides insight into the host-switching and adaptive evolution of parasitic lice.</title>
        <authorList>
            <person name="Xu Y."/>
            <person name="Ma L."/>
            <person name="Liu S."/>
            <person name="Liang Y."/>
            <person name="Liu Q."/>
            <person name="He Z."/>
            <person name="Tian L."/>
            <person name="Duan Y."/>
            <person name="Cai W."/>
            <person name="Li H."/>
            <person name="Song F."/>
        </authorList>
    </citation>
    <scope>NUCLEOTIDE SEQUENCE</scope>
    <source>
        <strain evidence="12">Cailab_2023a</strain>
    </source>
</reference>
<keyword evidence="5 11" id="KW-0812">Transmembrane</keyword>
<evidence type="ECO:0000256" key="11">
    <source>
        <dbReference type="SAM" id="Phobius"/>
    </source>
</evidence>
<evidence type="ECO:0000256" key="10">
    <source>
        <dbReference type="ARBA" id="ARBA00023180"/>
    </source>
</evidence>
<comment type="function">
    <text evidence="1">TRAP proteins are part of a complex whose function is to bind calcium to the ER membrane and thereby regulate the retention of ER resident proteins.</text>
</comment>
<proteinExistence type="inferred from homology"/>
<dbReference type="PANTHER" id="PTHR12861:SF3">
    <property type="entry name" value="TRANSLOCON-ASSOCIATED PROTEIN SUBUNIT BETA"/>
    <property type="match status" value="1"/>
</dbReference>
<dbReference type="InterPro" id="IPR008856">
    <property type="entry name" value="TRAP_beta"/>
</dbReference>
<comment type="subcellular location">
    <subcellularLocation>
        <location evidence="2">Endoplasmic reticulum membrane</location>
        <topology evidence="2">Single-pass type I membrane protein</topology>
    </subcellularLocation>
</comment>
<evidence type="ECO:0000256" key="1">
    <source>
        <dbReference type="ARBA" id="ARBA00002838"/>
    </source>
</evidence>
<dbReference type="EMBL" id="JARGDH010000001">
    <property type="protein sequence ID" value="KAL0278283.1"/>
    <property type="molecule type" value="Genomic_DNA"/>
</dbReference>
<evidence type="ECO:0000256" key="4">
    <source>
        <dbReference type="ARBA" id="ARBA00021110"/>
    </source>
</evidence>
<protein>
    <recommendedName>
        <fullName evidence="4">Translocon-associated protein subunit beta</fullName>
    </recommendedName>
</protein>
<dbReference type="Pfam" id="PF05753">
    <property type="entry name" value="TRAP_beta"/>
    <property type="match status" value="1"/>
</dbReference>
<evidence type="ECO:0000256" key="3">
    <source>
        <dbReference type="ARBA" id="ARBA00005610"/>
    </source>
</evidence>
<evidence type="ECO:0000256" key="2">
    <source>
        <dbReference type="ARBA" id="ARBA00004115"/>
    </source>
</evidence>
<evidence type="ECO:0000256" key="8">
    <source>
        <dbReference type="ARBA" id="ARBA00022989"/>
    </source>
</evidence>
<evidence type="ECO:0000256" key="5">
    <source>
        <dbReference type="ARBA" id="ARBA00022692"/>
    </source>
</evidence>
<keyword evidence="10" id="KW-0325">Glycoprotein</keyword>
<keyword evidence="9 11" id="KW-0472">Membrane</keyword>
<evidence type="ECO:0000256" key="9">
    <source>
        <dbReference type="ARBA" id="ARBA00023136"/>
    </source>
</evidence>
<dbReference type="PIRSF" id="PIRSF016400">
    <property type="entry name" value="TRAP_beta"/>
    <property type="match status" value="1"/>
</dbReference>